<proteinExistence type="predicted"/>
<organism evidence="2 3">
    <name type="scientific">Halococcus thailandensis JCM 13552</name>
    <dbReference type="NCBI Taxonomy" id="1227457"/>
    <lineage>
        <taxon>Archaea</taxon>
        <taxon>Methanobacteriati</taxon>
        <taxon>Methanobacteriota</taxon>
        <taxon>Stenosarchaea group</taxon>
        <taxon>Halobacteria</taxon>
        <taxon>Halobacteriales</taxon>
        <taxon>Halococcaceae</taxon>
        <taxon>Halococcus</taxon>
    </lineage>
</organism>
<dbReference type="Proteomes" id="UP000011680">
    <property type="component" value="Unassembled WGS sequence"/>
</dbReference>
<keyword evidence="1" id="KW-1133">Transmembrane helix</keyword>
<sequence length="81" mass="8796">MLDEIRRANRDTRAQYALMAVFGTLCILAAFAPLQESIRITTVGTLFGFTAGLWVSHLLQVVQSAAEANRNGTDPSTPDSQ</sequence>
<dbReference type="RefSeq" id="WP_007742605.1">
    <property type="nucleotide sequence ID" value="NZ_AOMF01000171.1"/>
</dbReference>
<dbReference type="PATRIC" id="fig|1227457.3.peg.3485"/>
<comment type="caution">
    <text evidence="2">The sequence shown here is derived from an EMBL/GenBank/DDBJ whole genome shotgun (WGS) entry which is preliminary data.</text>
</comment>
<feature type="transmembrane region" description="Helical" evidence="1">
    <location>
        <begin position="16"/>
        <end position="34"/>
    </location>
</feature>
<feature type="transmembrane region" description="Helical" evidence="1">
    <location>
        <begin position="40"/>
        <end position="62"/>
    </location>
</feature>
<dbReference type="EMBL" id="AOMF01000171">
    <property type="protein sequence ID" value="EMA50385.1"/>
    <property type="molecule type" value="Genomic_DNA"/>
</dbReference>
<dbReference type="STRING" id="1227457.C451_17840"/>
<keyword evidence="3" id="KW-1185">Reference proteome</keyword>
<keyword evidence="1" id="KW-0812">Transmembrane</keyword>
<keyword evidence="1" id="KW-0472">Membrane</keyword>
<evidence type="ECO:0000256" key="1">
    <source>
        <dbReference type="SAM" id="Phobius"/>
    </source>
</evidence>
<dbReference type="eggNOG" id="arCOG07567">
    <property type="taxonomic scope" value="Archaea"/>
</dbReference>
<dbReference type="AlphaFoldDB" id="M0N123"/>
<protein>
    <submittedName>
        <fullName evidence="2">Uncharacterized protein</fullName>
    </submittedName>
</protein>
<evidence type="ECO:0000313" key="2">
    <source>
        <dbReference type="EMBL" id="EMA50385.1"/>
    </source>
</evidence>
<name>M0N123_9EURY</name>
<accession>M0N123</accession>
<gene>
    <name evidence="2" type="ORF">C451_17840</name>
</gene>
<reference evidence="2 3" key="1">
    <citation type="journal article" date="2014" name="PLoS Genet.">
        <title>Phylogenetically driven sequencing of extremely halophilic archaea reveals strategies for static and dynamic osmo-response.</title>
        <authorList>
            <person name="Becker E.A."/>
            <person name="Seitzer P.M."/>
            <person name="Tritt A."/>
            <person name="Larsen D."/>
            <person name="Krusor M."/>
            <person name="Yao A.I."/>
            <person name="Wu D."/>
            <person name="Madern D."/>
            <person name="Eisen J.A."/>
            <person name="Darling A.E."/>
            <person name="Facciotti M.T."/>
        </authorList>
    </citation>
    <scope>NUCLEOTIDE SEQUENCE [LARGE SCALE GENOMIC DNA]</scope>
    <source>
        <strain evidence="2 3">JCM 13552</strain>
    </source>
</reference>
<dbReference type="OrthoDB" id="236103at2157"/>
<evidence type="ECO:0000313" key="3">
    <source>
        <dbReference type="Proteomes" id="UP000011680"/>
    </source>
</evidence>